<dbReference type="EMBL" id="JASCZI010003468">
    <property type="protein sequence ID" value="MED6116830.1"/>
    <property type="molecule type" value="Genomic_DNA"/>
</dbReference>
<name>A0ABU6QXJ7_9FABA</name>
<protein>
    <submittedName>
        <fullName evidence="1">Uncharacterized protein</fullName>
    </submittedName>
</protein>
<accession>A0ABU6QXJ7</accession>
<reference evidence="1 2" key="1">
    <citation type="journal article" date="2023" name="Plants (Basel)">
        <title>Bridging the Gap: Combining Genomics and Transcriptomics Approaches to Understand Stylosanthes scabra, an Orphan Legume from the Brazilian Caatinga.</title>
        <authorList>
            <person name="Ferreira-Neto J.R.C."/>
            <person name="da Silva M.D."/>
            <person name="Binneck E."/>
            <person name="de Melo N.F."/>
            <person name="da Silva R.H."/>
            <person name="de Melo A.L.T.M."/>
            <person name="Pandolfi V."/>
            <person name="Bustamante F.O."/>
            <person name="Brasileiro-Vidal A.C."/>
            <person name="Benko-Iseppon A.M."/>
        </authorList>
    </citation>
    <scope>NUCLEOTIDE SEQUENCE [LARGE SCALE GENOMIC DNA]</scope>
    <source>
        <tissue evidence="1">Leaves</tissue>
    </source>
</reference>
<evidence type="ECO:0000313" key="2">
    <source>
        <dbReference type="Proteomes" id="UP001341840"/>
    </source>
</evidence>
<gene>
    <name evidence="1" type="ORF">PIB30_103887</name>
</gene>
<comment type="caution">
    <text evidence="1">The sequence shown here is derived from an EMBL/GenBank/DDBJ whole genome shotgun (WGS) entry which is preliminary data.</text>
</comment>
<feature type="non-terminal residue" evidence="1">
    <location>
        <position position="1"/>
    </location>
</feature>
<proteinExistence type="predicted"/>
<organism evidence="1 2">
    <name type="scientific">Stylosanthes scabra</name>
    <dbReference type="NCBI Taxonomy" id="79078"/>
    <lineage>
        <taxon>Eukaryota</taxon>
        <taxon>Viridiplantae</taxon>
        <taxon>Streptophyta</taxon>
        <taxon>Embryophyta</taxon>
        <taxon>Tracheophyta</taxon>
        <taxon>Spermatophyta</taxon>
        <taxon>Magnoliopsida</taxon>
        <taxon>eudicotyledons</taxon>
        <taxon>Gunneridae</taxon>
        <taxon>Pentapetalae</taxon>
        <taxon>rosids</taxon>
        <taxon>fabids</taxon>
        <taxon>Fabales</taxon>
        <taxon>Fabaceae</taxon>
        <taxon>Papilionoideae</taxon>
        <taxon>50 kb inversion clade</taxon>
        <taxon>dalbergioids sensu lato</taxon>
        <taxon>Dalbergieae</taxon>
        <taxon>Pterocarpus clade</taxon>
        <taxon>Stylosanthes</taxon>
    </lineage>
</organism>
<evidence type="ECO:0000313" key="1">
    <source>
        <dbReference type="EMBL" id="MED6116830.1"/>
    </source>
</evidence>
<sequence>ERIRMAEGARLNRLEEMTLSNKHEVATLNRGLVEANERITEQKLQLDTIEKLLRDNFKPRTKIEEEIPIPDFNQDHSAHLFAENHRS</sequence>
<keyword evidence="2" id="KW-1185">Reference proteome</keyword>
<dbReference type="Proteomes" id="UP001341840">
    <property type="component" value="Unassembled WGS sequence"/>
</dbReference>